<organism evidence="2 3">
    <name type="scientific">Candidatus Fimimorpha faecalis</name>
    <dbReference type="NCBI Taxonomy" id="2840824"/>
    <lineage>
        <taxon>Bacteria</taxon>
        <taxon>Bacillati</taxon>
        <taxon>Bacillota</taxon>
        <taxon>Clostridia</taxon>
        <taxon>Eubacteriales</taxon>
        <taxon>Candidatus Fimimorpha</taxon>
    </lineage>
</organism>
<gene>
    <name evidence="2" type="primary">cas6</name>
    <name evidence="2" type="ORF">IAC96_13370</name>
</gene>
<evidence type="ECO:0000259" key="1">
    <source>
        <dbReference type="Pfam" id="PF10040"/>
    </source>
</evidence>
<proteinExistence type="predicted"/>
<feature type="domain" description="CRISPR-associated protein Cas6 C-terminal" evidence="1">
    <location>
        <begin position="181"/>
        <end position="295"/>
    </location>
</feature>
<dbReference type="Pfam" id="PF10040">
    <property type="entry name" value="CRISPR_Cas6"/>
    <property type="match status" value="1"/>
</dbReference>
<dbReference type="InterPro" id="IPR019267">
    <property type="entry name" value="CRISPR-assoc_Cas6_C"/>
</dbReference>
<dbReference type="EMBL" id="DVHN01000190">
    <property type="protein sequence ID" value="HIR89928.1"/>
    <property type="molecule type" value="Genomic_DNA"/>
</dbReference>
<protein>
    <submittedName>
        <fullName evidence="2">CRISPR system precrRNA processing endoribonuclease RAMP protein Cas6</fullName>
    </submittedName>
</protein>
<dbReference type="Gene3D" id="3.30.70.1900">
    <property type="match status" value="1"/>
</dbReference>
<reference evidence="2" key="2">
    <citation type="journal article" date="2021" name="PeerJ">
        <title>Extensive microbial diversity within the chicken gut microbiome revealed by metagenomics and culture.</title>
        <authorList>
            <person name="Gilroy R."/>
            <person name="Ravi A."/>
            <person name="Getino M."/>
            <person name="Pursley I."/>
            <person name="Horton D.L."/>
            <person name="Alikhan N.F."/>
            <person name="Baker D."/>
            <person name="Gharbi K."/>
            <person name="Hall N."/>
            <person name="Watson M."/>
            <person name="Adriaenssens E.M."/>
            <person name="Foster-Nyarko E."/>
            <person name="Jarju S."/>
            <person name="Secka A."/>
            <person name="Antonio M."/>
            <person name="Oren A."/>
            <person name="Chaudhuri R.R."/>
            <person name="La Ragione R."/>
            <person name="Hildebrand F."/>
            <person name="Pallen M.J."/>
        </authorList>
    </citation>
    <scope>NUCLEOTIDE SEQUENCE</scope>
    <source>
        <strain evidence="2">ChiW13-3771</strain>
    </source>
</reference>
<evidence type="ECO:0000313" key="3">
    <source>
        <dbReference type="Proteomes" id="UP000824201"/>
    </source>
</evidence>
<reference evidence="2" key="1">
    <citation type="submission" date="2020-10" db="EMBL/GenBank/DDBJ databases">
        <authorList>
            <person name="Gilroy R."/>
        </authorList>
    </citation>
    <scope>NUCLEOTIDE SEQUENCE</scope>
    <source>
        <strain evidence="2">ChiW13-3771</strain>
    </source>
</reference>
<dbReference type="Proteomes" id="UP000824201">
    <property type="component" value="Unassembled WGS sequence"/>
</dbReference>
<sequence>MFQIRFVKLNIEMEALQDGWLPKDKASGIRGVLGQALQENTCVWDKQCEACNFQKSCIFYNVFHSQFQIQPYFTLSNDSVGYIIDCWDKREFYHAGEHLKFSITLFGNTIPYFNPLLHALSVIELKGLGKHHIPLKLSCVKNRKGKPILTEKTVDMGAFQIEVLSEYIQERNQSEIHTIYLQSPCAIQVNHAICFHPTMEQIVKNLVRKLYMLNCYEGNYMEPYYSVEKEINIVSQDLQIKKVNRYSNHQKQSMQLKGIQGIIQTEAITGEVKDILLAGEIIHLGKNTSFGFGKIKVR</sequence>
<evidence type="ECO:0000313" key="2">
    <source>
        <dbReference type="EMBL" id="HIR89928.1"/>
    </source>
</evidence>
<comment type="caution">
    <text evidence="2">The sequence shown here is derived from an EMBL/GenBank/DDBJ whole genome shotgun (WGS) entry which is preliminary data.</text>
</comment>
<dbReference type="AlphaFoldDB" id="A0A9D1EH96"/>
<name>A0A9D1EH96_9FIRM</name>
<accession>A0A9D1EH96</accession>